<organism evidence="2">
    <name type="scientific">Bactrocera dorsalis</name>
    <name type="common">Oriental fruit fly</name>
    <name type="synonym">Dacus dorsalis</name>
    <dbReference type="NCBI Taxonomy" id="27457"/>
    <lineage>
        <taxon>Eukaryota</taxon>
        <taxon>Metazoa</taxon>
        <taxon>Ecdysozoa</taxon>
        <taxon>Arthropoda</taxon>
        <taxon>Hexapoda</taxon>
        <taxon>Insecta</taxon>
        <taxon>Pterygota</taxon>
        <taxon>Neoptera</taxon>
        <taxon>Endopterygota</taxon>
        <taxon>Diptera</taxon>
        <taxon>Brachycera</taxon>
        <taxon>Muscomorpha</taxon>
        <taxon>Tephritoidea</taxon>
        <taxon>Tephritidae</taxon>
        <taxon>Bactrocera</taxon>
        <taxon>Bactrocera</taxon>
    </lineage>
</organism>
<feature type="region of interest" description="Disordered" evidence="1">
    <location>
        <begin position="560"/>
        <end position="589"/>
    </location>
</feature>
<name>A0A034WKQ1_BACDO</name>
<feature type="compositionally biased region" description="Basic residues" evidence="1">
    <location>
        <begin position="573"/>
        <end position="583"/>
    </location>
</feature>
<proteinExistence type="predicted"/>
<feature type="region of interest" description="Disordered" evidence="1">
    <location>
        <begin position="1"/>
        <end position="66"/>
    </location>
</feature>
<dbReference type="EMBL" id="GAKP01003738">
    <property type="protein sequence ID" value="JAC55214.1"/>
    <property type="molecule type" value="Transcribed_RNA"/>
</dbReference>
<feature type="compositionally biased region" description="Low complexity" evidence="1">
    <location>
        <begin position="42"/>
        <end position="66"/>
    </location>
</feature>
<accession>A0A034WKQ1</accession>
<evidence type="ECO:0000313" key="2">
    <source>
        <dbReference type="EMBL" id="JAC55214.1"/>
    </source>
</evidence>
<reference evidence="2" key="1">
    <citation type="journal article" date="2014" name="BMC Genomics">
        <title>Characterizing the developmental transcriptome of the oriental fruit fly, Bactrocera dorsalis (Diptera: Tephritidae) through comparative genomic analysis with Drosophila melanogaster utilizing modENCODE datasets.</title>
        <authorList>
            <person name="Geib S.M."/>
            <person name="Calla B."/>
            <person name="Hall B."/>
            <person name="Hou S."/>
            <person name="Manoukis N.C."/>
        </authorList>
    </citation>
    <scope>NUCLEOTIDE SEQUENCE</scope>
    <source>
        <strain evidence="2">Punador</strain>
    </source>
</reference>
<protein>
    <submittedName>
        <fullName evidence="2">Defective chorion-1 protein, FC177 isoform</fullName>
    </submittedName>
</protein>
<feature type="compositionally biased region" description="Low complexity" evidence="1">
    <location>
        <begin position="9"/>
        <end position="20"/>
    </location>
</feature>
<gene>
    <name evidence="2" type="primary">DEC13</name>
</gene>
<sequence length="602" mass="67673">MMSNTDRNPVSTTIVPSTTTYQETSLATENINQKQPTSQTETSSISDKPKSTTTTSTNSPTTTSSKLTRLDCKLRLNSILAKGKTHKGDCIRQKRNANYGTLQAIDANSLNALRKTYKDSLKEITLNPDEDPAEALMRYNAASIRAALEEANKAPMEINTGGEDVTTIEGHNNEAYYDGVQMPILNHVPTHLQVFSEPTPYVADQHSQRNNYKIIDSTVREPVNVQPQMQQIQLQECKTPKRKQDHMKSVENKSFPPAIVGSEDPQHLNVSNVSETQTSESELRTVLELIKQQMQTCCDKCRDRILGNIKSNIKALHSYESLQKDEATRIPSKTAVSASNSNSKRCRYDDQFEEWLREMEAKGYESKYLTKSHHWQYLNSGKLALAMESGEYDQEKTNRVSKETNEQYFKRYTPPSIPMHDKDRKSKKLSNKSKGKAFGKKLPDLNYSIKEHVHVVNDELRHLKQNSEEVTLSPYAMRGKFKSSSARKHSGSAPVTVPVKFNAMSQLRSSLSNTAEENKAKVVELLSLLYDLNPRTESTTNGKPAQLSVVVMPIAPANTTANPGQVATTDRARTKRMRSRRKQKVENAIATKVEQSKCIAKQ</sequence>
<feature type="region of interest" description="Disordered" evidence="1">
    <location>
        <begin position="412"/>
        <end position="436"/>
    </location>
</feature>
<dbReference type="AlphaFoldDB" id="A0A034WKQ1"/>
<feature type="compositionally biased region" description="Polar residues" evidence="1">
    <location>
        <begin position="21"/>
        <end position="41"/>
    </location>
</feature>
<feature type="compositionally biased region" description="Basic residues" evidence="1">
    <location>
        <begin position="425"/>
        <end position="436"/>
    </location>
</feature>
<evidence type="ECO:0000256" key="1">
    <source>
        <dbReference type="SAM" id="MobiDB-lite"/>
    </source>
</evidence>